<dbReference type="Gene3D" id="3.30.70.2350">
    <property type="match status" value="1"/>
</dbReference>
<evidence type="ECO:0000256" key="2">
    <source>
        <dbReference type="ARBA" id="ARBA00009045"/>
    </source>
</evidence>
<sequence length="294" mass="32244">MAHPILTIRHHSYAHLLANYLTSQGHPAVVQGPDKNGDATTADSKAYQVCLQDLNNIEEVKAICDAFLQQPNHPRYQQAAWQTGEQVTMPASSGRSAATLLHRAKQAPFTTVVLLLCSVSYALSLLGLFPELYYSLTMQPLSTLAANHQWWRLVGPVFLHFSALHFIFNLLWWSMLGAQIERTLGIFVLLLVFIVSAVASNIGQLLVSGPSFGGLSGVVYAVLGFVWWLGWLRPQWGLGLSNSIVGFMLVWLVLGYTDVLWVNMANTAHTVGLISGCALAAIMALGSRRHQHVA</sequence>
<dbReference type="InterPro" id="IPR035952">
    <property type="entry name" value="Rhomboid-like_sf"/>
</dbReference>
<evidence type="ECO:0000256" key="6">
    <source>
        <dbReference type="ARBA" id="ARBA00022801"/>
    </source>
</evidence>
<dbReference type="OrthoDB" id="9778341at2"/>
<evidence type="ECO:0000256" key="3">
    <source>
        <dbReference type="ARBA" id="ARBA00022475"/>
    </source>
</evidence>
<accession>A0A346NRW3</accession>
<feature type="transmembrane region" description="Helical" evidence="9">
    <location>
        <begin position="244"/>
        <end position="262"/>
    </location>
</feature>
<keyword evidence="4" id="KW-0997">Cell inner membrane</keyword>
<dbReference type="InterPro" id="IPR022764">
    <property type="entry name" value="Peptidase_S54_rhomboid_dom"/>
</dbReference>
<reference evidence="12 13" key="1">
    <citation type="submission" date="2018-08" db="EMBL/GenBank/DDBJ databases">
        <title>Salinimonas sediminis sp. nov., a piezophilic bacterium isolated from a deep-sea sediment sample from the New Britain Trench.</title>
        <authorList>
            <person name="Cao J."/>
        </authorList>
    </citation>
    <scope>NUCLEOTIDE SEQUENCE [LARGE SCALE GENOMIC DNA]</scope>
    <source>
        <strain evidence="12 13">N102</strain>
    </source>
</reference>
<comment type="similarity">
    <text evidence="2">Belongs to the peptidase S54 family.</text>
</comment>
<evidence type="ECO:0000259" key="10">
    <source>
        <dbReference type="Pfam" id="PF01694"/>
    </source>
</evidence>
<protein>
    <submittedName>
        <fullName evidence="12">Rhomboid family intramembrane serine protease GlpG</fullName>
        <ecNumber evidence="12">3.4.21.105</ecNumber>
    </submittedName>
</protein>
<dbReference type="InterPro" id="IPR022732">
    <property type="entry name" value="Peptidase_S54_GlpG_N"/>
</dbReference>
<evidence type="ECO:0000256" key="5">
    <source>
        <dbReference type="ARBA" id="ARBA00022692"/>
    </source>
</evidence>
<feature type="transmembrane region" description="Helical" evidence="9">
    <location>
        <begin position="212"/>
        <end position="232"/>
    </location>
</feature>
<feature type="transmembrane region" description="Helical" evidence="9">
    <location>
        <begin position="150"/>
        <end position="172"/>
    </location>
</feature>
<dbReference type="NCBIfam" id="TIGR04239">
    <property type="entry name" value="rhombo_GlpG"/>
    <property type="match status" value="1"/>
</dbReference>
<name>A0A346NRW3_9ALTE</name>
<feature type="transmembrane region" description="Helical" evidence="9">
    <location>
        <begin position="268"/>
        <end position="286"/>
    </location>
</feature>
<dbReference type="PANTHER" id="PTHR43731:SF14">
    <property type="entry name" value="PRESENILIN-ASSOCIATED RHOMBOID-LIKE PROTEIN, MITOCHONDRIAL"/>
    <property type="match status" value="1"/>
</dbReference>
<keyword evidence="8 9" id="KW-0472">Membrane</keyword>
<dbReference type="KEGG" id="salm:D0Y50_19070"/>
<evidence type="ECO:0000256" key="7">
    <source>
        <dbReference type="ARBA" id="ARBA00022989"/>
    </source>
</evidence>
<evidence type="ECO:0000313" key="12">
    <source>
        <dbReference type="EMBL" id="AXR08270.1"/>
    </source>
</evidence>
<evidence type="ECO:0000256" key="4">
    <source>
        <dbReference type="ARBA" id="ARBA00022519"/>
    </source>
</evidence>
<proteinExistence type="inferred from homology"/>
<feature type="transmembrane region" description="Helical" evidence="9">
    <location>
        <begin position="109"/>
        <end position="130"/>
    </location>
</feature>
<evidence type="ECO:0000259" key="11">
    <source>
        <dbReference type="Pfam" id="PF12122"/>
    </source>
</evidence>
<keyword evidence="13" id="KW-1185">Reference proteome</keyword>
<dbReference type="InterPro" id="IPR038236">
    <property type="entry name" value="GlpG_N_sf"/>
</dbReference>
<feature type="transmembrane region" description="Helical" evidence="9">
    <location>
        <begin position="184"/>
        <end position="206"/>
    </location>
</feature>
<feature type="domain" description="Peptidase S54 GlpG peptidase N-terminal" evidence="11">
    <location>
        <begin position="8"/>
        <end position="86"/>
    </location>
</feature>
<keyword evidence="3" id="KW-1003">Cell membrane</keyword>
<dbReference type="InterPro" id="IPR023662">
    <property type="entry name" value="Rhomboid_protease_GlpG"/>
</dbReference>
<comment type="subcellular location">
    <subcellularLocation>
        <location evidence="1">Membrane</location>
        <topology evidence="1">Multi-pass membrane protein</topology>
    </subcellularLocation>
</comment>
<keyword evidence="7 9" id="KW-1133">Transmembrane helix</keyword>
<dbReference type="PANTHER" id="PTHR43731">
    <property type="entry name" value="RHOMBOID PROTEASE"/>
    <property type="match status" value="1"/>
</dbReference>
<keyword evidence="12" id="KW-0645">Protease</keyword>
<dbReference type="InterPro" id="IPR050925">
    <property type="entry name" value="Rhomboid_protease_S54"/>
</dbReference>
<gene>
    <name evidence="12" type="primary">glpG</name>
    <name evidence="12" type="ORF">D0Y50_19070</name>
</gene>
<dbReference type="GO" id="GO:0016020">
    <property type="term" value="C:membrane"/>
    <property type="evidence" value="ECO:0007669"/>
    <property type="project" value="UniProtKB-SubCell"/>
</dbReference>
<evidence type="ECO:0000313" key="13">
    <source>
        <dbReference type="Proteomes" id="UP000262073"/>
    </source>
</evidence>
<organism evidence="12 13">
    <name type="scientific">Salinimonas sediminis</name>
    <dbReference type="NCBI Taxonomy" id="2303538"/>
    <lineage>
        <taxon>Bacteria</taxon>
        <taxon>Pseudomonadati</taxon>
        <taxon>Pseudomonadota</taxon>
        <taxon>Gammaproteobacteria</taxon>
        <taxon>Alteromonadales</taxon>
        <taxon>Alteromonadaceae</taxon>
        <taxon>Alteromonas/Salinimonas group</taxon>
        <taxon>Salinimonas</taxon>
    </lineage>
</organism>
<dbReference type="Pfam" id="PF12122">
    <property type="entry name" value="Rhomboid_N"/>
    <property type="match status" value="1"/>
</dbReference>
<dbReference type="AlphaFoldDB" id="A0A346NRW3"/>
<keyword evidence="6 12" id="KW-0378">Hydrolase</keyword>
<evidence type="ECO:0000256" key="8">
    <source>
        <dbReference type="ARBA" id="ARBA00023136"/>
    </source>
</evidence>
<evidence type="ECO:0000256" key="1">
    <source>
        <dbReference type="ARBA" id="ARBA00004141"/>
    </source>
</evidence>
<dbReference type="Proteomes" id="UP000262073">
    <property type="component" value="Chromosome"/>
</dbReference>
<feature type="domain" description="Peptidase S54 rhomboid" evidence="10">
    <location>
        <begin position="148"/>
        <end position="283"/>
    </location>
</feature>
<dbReference type="Pfam" id="PF01694">
    <property type="entry name" value="Rhomboid"/>
    <property type="match status" value="1"/>
</dbReference>
<dbReference type="RefSeq" id="WP_108569003.1">
    <property type="nucleotide sequence ID" value="NZ_CP031769.1"/>
</dbReference>
<dbReference type="GO" id="GO:0004252">
    <property type="term" value="F:serine-type endopeptidase activity"/>
    <property type="evidence" value="ECO:0007669"/>
    <property type="project" value="InterPro"/>
</dbReference>
<dbReference type="SUPFAM" id="SSF144091">
    <property type="entry name" value="Rhomboid-like"/>
    <property type="match status" value="1"/>
</dbReference>
<dbReference type="Gene3D" id="1.20.1540.10">
    <property type="entry name" value="Rhomboid-like"/>
    <property type="match status" value="1"/>
</dbReference>
<dbReference type="GO" id="GO:0006508">
    <property type="term" value="P:proteolysis"/>
    <property type="evidence" value="ECO:0007669"/>
    <property type="project" value="UniProtKB-KW"/>
</dbReference>
<keyword evidence="5 9" id="KW-0812">Transmembrane</keyword>
<evidence type="ECO:0000256" key="9">
    <source>
        <dbReference type="SAM" id="Phobius"/>
    </source>
</evidence>
<dbReference type="EC" id="3.4.21.105" evidence="12"/>
<dbReference type="EMBL" id="CP031769">
    <property type="protein sequence ID" value="AXR08270.1"/>
    <property type="molecule type" value="Genomic_DNA"/>
</dbReference>